<feature type="region of interest" description="Disordered" evidence="1">
    <location>
        <begin position="39"/>
        <end position="74"/>
    </location>
</feature>
<dbReference type="GeneID" id="17323608"/>
<dbReference type="EMBL" id="HG001759">
    <property type="protein sequence ID" value="CDF36076.1"/>
    <property type="molecule type" value="Genomic_DNA"/>
</dbReference>
<evidence type="ECO:0000313" key="2">
    <source>
        <dbReference type="EMBL" id="CDF36076.1"/>
    </source>
</evidence>
<sequence length="110" mass="12019">MLCCPICPPIRPHIRAPLARGHGVRLRALRLRHRLDAHLAPHPQQAGPSSTTSACRTTRDGAPSSWISRPRAWRGGSRTQFCPGLEVVGSCWEFGEGTGLLPRGSDFVLM</sequence>
<dbReference type="Gramene" id="CDF36076">
    <property type="protein sequence ID" value="CDF36076"/>
    <property type="gene ID" value="CHC_T00004497001"/>
</dbReference>
<dbReference type="KEGG" id="ccp:CHC_T00004497001"/>
<feature type="compositionally biased region" description="Polar residues" evidence="1">
    <location>
        <begin position="46"/>
        <end position="56"/>
    </location>
</feature>
<name>R7QF62_CHOCR</name>
<dbReference type="RefSeq" id="XP_005715895.1">
    <property type="nucleotide sequence ID" value="XM_005715838.1"/>
</dbReference>
<accession>R7QF62</accession>
<keyword evidence="3" id="KW-1185">Reference proteome</keyword>
<evidence type="ECO:0000256" key="1">
    <source>
        <dbReference type="SAM" id="MobiDB-lite"/>
    </source>
</evidence>
<organism evidence="2 3">
    <name type="scientific">Chondrus crispus</name>
    <name type="common">Carrageen Irish moss</name>
    <name type="synonym">Polymorpha crispa</name>
    <dbReference type="NCBI Taxonomy" id="2769"/>
    <lineage>
        <taxon>Eukaryota</taxon>
        <taxon>Rhodophyta</taxon>
        <taxon>Florideophyceae</taxon>
        <taxon>Rhodymeniophycidae</taxon>
        <taxon>Gigartinales</taxon>
        <taxon>Gigartinaceae</taxon>
        <taxon>Chondrus</taxon>
    </lineage>
</organism>
<dbReference type="Proteomes" id="UP000012073">
    <property type="component" value="Unassembled WGS sequence"/>
</dbReference>
<dbReference type="AlphaFoldDB" id="R7QF62"/>
<evidence type="ECO:0000313" key="3">
    <source>
        <dbReference type="Proteomes" id="UP000012073"/>
    </source>
</evidence>
<protein>
    <submittedName>
        <fullName evidence="2">Uncharacterized protein</fullName>
    </submittedName>
</protein>
<proteinExistence type="predicted"/>
<gene>
    <name evidence="2" type="ORF">CHC_T00004497001</name>
</gene>
<reference evidence="3" key="1">
    <citation type="journal article" date="2013" name="Proc. Natl. Acad. Sci. U.S.A.">
        <title>Genome structure and metabolic features in the red seaweed Chondrus crispus shed light on evolution of the Archaeplastida.</title>
        <authorList>
            <person name="Collen J."/>
            <person name="Porcel B."/>
            <person name="Carre W."/>
            <person name="Ball S.G."/>
            <person name="Chaparro C."/>
            <person name="Tonon T."/>
            <person name="Barbeyron T."/>
            <person name="Michel G."/>
            <person name="Noel B."/>
            <person name="Valentin K."/>
            <person name="Elias M."/>
            <person name="Artiguenave F."/>
            <person name="Arun A."/>
            <person name="Aury J.M."/>
            <person name="Barbosa-Neto J.F."/>
            <person name="Bothwell J.H."/>
            <person name="Bouget F.Y."/>
            <person name="Brillet L."/>
            <person name="Cabello-Hurtado F."/>
            <person name="Capella-Gutierrez S."/>
            <person name="Charrier B."/>
            <person name="Cladiere L."/>
            <person name="Cock J.M."/>
            <person name="Coelho S.M."/>
            <person name="Colleoni C."/>
            <person name="Czjzek M."/>
            <person name="Da Silva C."/>
            <person name="Delage L."/>
            <person name="Denoeud F."/>
            <person name="Deschamps P."/>
            <person name="Dittami S.M."/>
            <person name="Gabaldon T."/>
            <person name="Gachon C.M."/>
            <person name="Groisillier A."/>
            <person name="Herve C."/>
            <person name="Jabbari K."/>
            <person name="Katinka M."/>
            <person name="Kloareg B."/>
            <person name="Kowalczyk N."/>
            <person name="Labadie K."/>
            <person name="Leblanc C."/>
            <person name="Lopez P.J."/>
            <person name="McLachlan D.H."/>
            <person name="Meslet-Cladiere L."/>
            <person name="Moustafa A."/>
            <person name="Nehr Z."/>
            <person name="Nyvall Collen P."/>
            <person name="Panaud O."/>
            <person name="Partensky F."/>
            <person name="Poulain J."/>
            <person name="Rensing S.A."/>
            <person name="Rousvoal S."/>
            <person name="Samson G."/>
            <person name="Symeonidi A."/>
            <person name="Weissenbach J."/>
            <person name="Zambounis A."/>
            <person name="Wincker P."/>
            <person name="Boyen C."/>
        </authorList>
    </citation>
    <scope>NUCLEOTIDE SEQUENCE [LARGE SCALE GENOMIC DNA]</scope>
    <source>
        <strain evidence="3">cv. Stackhouse</strain>
    </source>
</reference>